<gene>
    <name evidence="2" type="ORF">BD324DRAFT_648809</name>
</gene>
<dbReference type="AlphaFoldDB" id="A0A1Y1UQH0"/>
<dbReference type="Pfam" id="PF10346">
    <property type="entry name" value="Con-6"/>
    <property type="match status" value="2"/>
</dbReference>
<dbReference type="RefSeq" id="XP_021873997.1">
    <property type="nucleotide sequence ID" value="XM_022017890.1"/>
</dbReference>
<dbReference type="GO" id="GO:0005737">
    <property type="term" value="C:cytoplasm"/>
    <property type="evidence" value="ECO:0007669"/>
    <property type="project" value="TreeGrafter"/>
</dbReference>
<dbReference type="InterPro" id="IPR018824">
    <property type="entry name" value="Conidiation-specific_6"/>
</dbReference>
<comment type="caution">
    <text evidence="2">The sequence shown here is derived from an EMBL/GenBank/DDBJ whole genome shotgun (WGS) entry which is preliminary data.</text>
</comment>
<sequence length="142" mass="15402">MASEHTTAHQNHQLGGYKAALHNDRVCPSTPSPPHDEQMAYYPLSQVSADAKGHAAEVIVESGKQLPSELDAQSHRHFHNEHPHEIVNANPLGLPQGDPSLDLKAAQEHEHHVRGGYKAALHNPNTSEEAKEQARQALAGSS</sequence>
<proteinExistence type="predicted"/>
<organism evidence="2 3">
    <name type="scientific">Kockovaella imperatae</name>
    <dbReference type="NCBI Taxonomy" id="4999"/>
    <lineage>
        <taxon>Eukaryota</taxon>
        <taxon>Fungi</taxon>
        <taxon>Dikarya</taxon>
        <taxon>Basidiomycota</taxon>
        <taxon>Agaricomycotina</taxon>
        <taxon>Tremellomycetes</taxon>
        <taxon>Tremellales</taxon>
        <taxon>Cuniculitremaceae</taxon>
        <taxon>Kockovaella</taxon>
    </lineage>
</organism>
<dbReference type="PANTHER" id="PTHR36576:SF1">
    <property type="entry name" value="UPF0654 PROTEIN C11D3.01C-RELATED"/>
    <property type="match status" value="1"/>
</dbReference>
<evidence type="ECO:0000313" key="2">
    <source>
        <dbReference type="EMBL" id="ORX40212.1"/>
    </source>
</evidence>
<feature type="region of interest" description="Disordered" evidence="1">
    <location>
        <begin position="107"/>
        <end position="142"/>
    </location>
</feature>
<name>A0A1Y1UQH0_9TREE</name>
<evidence type="ECO:0000313" key="3">
    <source>
        <dbReference type="Proteomes" id="UP000193218"/>
    </source>
</evidence>
<dbReference type="FunCoup" id="A0A1Y1UQH0">
    <property type="interactions" value="263"/>
</dbReference>
<feature type="region of interest" description="Disordered" evidence="1">
    <location>
        <begin position="1"/>
        <end position="38"/>
    </location>
</feature>
<dbReference type="EMBL" id="NBSH01000002">
    <property type="protein sequence ID" value="ORX40212.1"/>
    <property type="molecule type" value="Genomic_DNA"/>
</dbReference>
<evidence type="ECO:0000256" key="1">
    <source>
        <dbReference type="SAM" id="MobiDB-lite"/>
    </source>
</evidence>
<dbReference type="GeneID" id="33559699"/>
<dbReference type="OrthoDB" id="5419162at2759"/>
<accession>A0A1Y1UQH0</accession>
<dbReference type="PANTHER" id="PTHR36576">
    <property type="entry name" value="UPF0654 PROTEIN C11D3.01C-RELATED"/>
    <property type="match status" value="1"/>
</dbReference>
<dbReference type="Proteomes" id="UP000193218">
    <property type="component" value="Unassembled WGS sequence"/>
</dbReference>
<dbReference type="InterPro" id="IPR052670">
    <property type="entry name" value="UPF0654_domain"/>
</dbReference>
<feature type="compositionally biased region" description="Polar residues" evidence="1">
    <location>
        <begin position="1"/>
        <end position="13"/>
    </location>
</feature>
<keyword evidence="3" id="KW-1185">Reference proteome</keyword>
<reference evidence="2 3" key="1">
    <citation type="submission" date="2017-03" db="EMBL/GenBank/DDBJ databases">
        <title>Widespread Adenine N6-methylation of Active Genes in Fungi.</title>
        <authorList>
            <consortium name="DOE Joint Genome Institute"/>
            <person name="Mondo S.J."/>
            <person name="Dannebaum R.O."/>
            <person name="Kuo R.C."/>
            <person name="Louie K.B."/>
            <person name="Bewick A.J."/>
            <person name="Labutti K."/>
            <person name="Haridas S."/>
            <person name="Kuo A."/>
            <person name="Salamov A."/>
            <person name="Ahrendt S.R."/>
            <person name="Lau R."/>
            <person name="Bowen B.P."/>
            <person name="Lipzen A."/>
            <person name="Sullivan W."/>
            <person name="Andreopoulos W.B."/>
            <person name="Clum A."/>
            <person name="Lindquist E."/>
            <person name="Daum C."/>
            <person name="Northen T.R."/>
            <person name="Ramamoorthy G."/>
            <person name="Schmitz R.J."/>
            <person name="Gryganskyi A."/>
            <person name="Culley D."/>
            <person name="Magnuson J."/>
            <person name="James T.Y."/>
            <person name="O'Malley M.A."/>
            <person name="Stajich J.E."/>
            <person name="Spatafora J.W."/>
            <person name="Visel A."/>
            <person name="Grigoriev I.V."/>
        </authorList>
    </citation>
    <scope>NUCLEOTIDE SEQUENCE [LARGE SCALE GENOMIC DNA]</scope>
    <source>
        <strain evidence="2 3">NRRL Y-17943</strain>
    </source>
</reference>
<dbReference type="InParanoid" id="A0A1Y1UQH0"/>
<protein>
    <submittedName>
        <fullName evidence="2">Uncharacterized protein</fullName>
    </submittedName>
</protein>